<protein>
    <submittedName>
        <fullName evidence="1">Uncharacterized protein</fullName>
    </submittedName>
</protein>
<proteinExistence type="predicted"/>
<accession>A0A1I2SQA4</accession>
<dbReference type="Proteomes" id="UP000181942">
    <property type="component" value="Unassembled WGS sequence"/>
</dbReference>
<organism evidence="1 2">
    <name type="scientific">Streptomyces mirabilis</name>
    <dbReference type="NCBI Taxonomy" id="68239"/>
    <lineage>
        <taxon>Bacteria</taxon>
        <taxon>Bacillati</taxon>
        <taxon>Actinomycetota</taxon>
        <taxon>Actinomycetes</taxon>
        <taxon>Kitasatosporales</taxon>
        <taxon>Streptomycetaceae</taxon>
        <taxon>Streptomyces</taxon>
    </lineage>
</organism>
<dbReference type="AlphaFoldDB" id="A0A1I2SQA4"/>
<dbReference type="EMBL" id="FONR01000022">
    <property type="protein sequence ID" value="SFG53929.1"/>
    <property type="molecule type" value="Genomic_DNA"/>
</dbReference>
<name>A0A1I2SQA4_9ACTN</name>
<evidence type="ECO:0000313" key="2">
    <source>
        <dbReference type="Proteomes" id="UP000181942"/>
    </source>
</evidence>
<sequence length="48" mass="5474">MARTRPATVLADRADSSRAIRCDELAIAYRAALHLAAILIWARRWPKR</sequence>
<evidence type="ECO:0000313" key="1">
    <source>
        <dbReference type="EMBL" id="SFG53929.1"/>
    </source>
</evidence>
<reference evidence="1 2" key="1">
    <citation type="submission" date="2016-10" db="EMBL/GenBank/DDBJ databases">
        <authorList>
            <person name="de Groot N.N."/>
        </authorList>
    </citation>
    <scope>NUCLEOTIDE SEQUENCE [LARGE SCALE GENOMIC DNA]</scope>
    <source>
        <strain evidence="1 2">OK461</strain>
    </source>
</reference>
<gene>
    <name evidence="1" type="ORF">SAMN02787118_12295</name>
</gene>